<dbReference type="EMBL" id="CM000127">
    <property type="protein sequence ID" value="EEC73039.1"/>
    <property type="molecule type" value="Genomic_DNA"/>
</dbReference>
<keyword evidence="3" id="KW-1185">Reference proteome</keyword>
<gene>
    <name evidence="2" type="ORF">OsI_06984</name>
</gene>
<accession>B8AGL0</accession>
<dbReference type="AlphaFoldDB" id="B8AGL0"/>
<organism evidence="2 3">
    <name type="scientific">Oryza sativa subsp. indica</name>
    <name type="common">Rice</name>
    <dbReference type="NCBI Taxonomy" id="39946"/>
    <lineage>
        <taxon>Eukaryota</taxon>
        <taxon>Viridiplantae</taxon>
        <taxon>Streptophyta</taxon>
        <taxon>Embryophyta</taxon>
        <taxon>Tracheophyta</taxon>
        <taxon>Spermatophyta</taxon>
        <taxon>Magnoliopsida</taxon>
        <taxon>Liliopsida</taxon>
        <taxon>Poales</taxon>
        <taxon>Poaceae</taxon>
        <taxon>BOP clade</taxon>
        <taxon>Oryzoideae</taxon>
        <taxon>Oryzeae</taxon>
        <taxon>Oryzinae</taxon>
        <taxon>Oryza</taxon>
        <taxon>Oryza sativa</taxon>
    </lineage>
</organism>
<evidence type="ECO:0000256" key="1">
    <source>
        <dbReference type="SAM" id="MobiDB-lite"/>
    </source>
</evidence>
<evidence type="ECO:0000313" key="3">
    <source>
        <dbReference type="Proteomes" id="UP000007015"/>
    </source>
</evidence>
<protein>
    <submittedName>
        <fullName evidence="2">Uncharacterized protein</fullName>
    </submittedName>
</protein>
<name>B8AGL0_ORYSI</name>
<dbReference type="Proteomes" id="UP000007015">
    <property type="component" value="Chromosome 2"/>
</dbReference>
<dbReference type="HOGENOM" id="CLU_150311_0_0_1"/>
<feature type="region of interest" description="Disordered" evidence="1">
    <location>
        <begin position="1"/>
        <end position="38"/>
    </location>
</feature>
<evidence type="ECO:0000313" key="2">
    <source>
        <dbReference type="EMBL" id="EEC73039.1"/>
    </source>
</evidence>
<feature type="region of interest" description="Disordered" evidence="1">
    <location>
        <begin position="118"/>
        <end position="144"/>
    </location>
</feature>
<sequence>MTDGRCIKPRGMSSRRHLRNAAWRRQSSASTMPGGGVVDGIRRWLRRHGRTASAYQPHPSGDGGLEVVPGPFTLPAAIRVPARTSLPPPPSDGQLKKEVCCRGLPPRVVVVARRGDEVTTADEADMSRWRPAATRAPPAGGRGE</sequence>
<feature type="compositionally biased region" description="Low complexity" evidence="1">
    <location>
        <begin position="130"/>
        <end position="144"/>
    </location>
</feature>
<proteinExistence type="predicted"/>
<dbReference type="OMA" id="MTDGRCI"/>
<reference evidence="2 3" key="1">
    <citation type="journal article" date="2005" name="PLoS Biol.">
        <title>The genomes of Oryza sativa: a history of duplications.</title>
        <authorList>
            <person name="Yu J."/>
            <person name="Wang J."/>
            <person name="Lin W."/>
            <person name="Li S."/>
            <person name="Li H."/>
            <person name="Zhou J."/>
            <person name="Ni P."/>
            <person name="Dong W."/>
            <person name="Hu S."/>
            <person name="Zeng C."/>
            <person name="Zhang J."/>
            <person name="Zhang Y."/>
            <person name="Li R."/>
            <person name="Xu Z."/>
            <person name="Li S."/>
            <person name="Li X."/>
            <person name="Zheng H."/>
            <person name="Cong L."/>
            <person name="Lin L."/>
            <person name="Yin J."/>
            <person name="Geng J."/>
            <person name="Li G."/>
            <person name="Shi J."/>
            <person name="Liu J."/>
            <person name="Lv H."/>
            <person name="Li J."/>
            <person name="Wang J."/>
            <person name="Deng Y."/>
            <person name="Ran L."/>
            <person name="Shi X."/>
            <person name="Wang X."/>
            <person name="Wu Q."/>
            <person name="Li C."/>
            <person name="Ren X."/>
            <person name="Wang J."/>
            <person name="Wang X."/>
            <person name="Li D."/>
            <person name="Liu D."/>
            <person name="Zhang X."/>
            <person name="Ji Z."/>
            <person name="Zhao W."/>
            <person name="Sun Y."/>
            <person name="Zhang Z."/>
            <person name="Bao J."/>
            <person name="Han Y."/>
            <person name="Dong L."/>
            <person name="Ji J."/>
            <person name="Chen P."/>
            <person name="Wu S."/>
            <person name="Liu J."/>
            <person name="Xiao Y."/>
            <person name="Bu D."/>
            <person name="Tan J."/>
            <person name="Yang L."/>
            <person name="Ye C."/>
            <person name="Zhang J."/>
            <person name="Xu J."/>
            <person name="Zhou Y."/>
            <person name="Yu Y."/>
            <person name="Zhang B."/>
            <person name="Zhuang S."/>
            <person name="Wei H."/>
            <person name="Liu B."/>
            <person name="Lei M."/>
            <person name="Yu H."/>
            <person name="Li Y."/>
            <person name="Xu H."/>
            <person name="Wei S."/>
            <person name="He X."/>
            <person name="Fang L."/>
            <person name="Zhang Z."/>
            <person name="Zhang Y."/>
            <person name="Huang X."/>
            <person name="Su Z."/>
            <person name="Tong W."/>
            <person name="Li J."/>
            <person name="Tong Z."/>
            <person name="Li S."/>
            <person name="Ye J."/>
            <person name="Wang L."/>
            <person name="Fang L."/>
            <person name="Lei T."/>
            <person name="Chen C."/>
            <person name="Chen H."/>
            <person name="Xu Z."/>
            <person name="Li H."/>
            <person name="Huang H."/>
            <person name="Zhang F."/>
            <person name="Xu H."/>
            <person name="Li N."/>
            <person name="Zhao C."/>
            <person name="Li S."/>
            <person name="Dong L."/>
            <person name="Huang Y."/>
            <person name="Li L."/>
            <person name="Xi Y."/>
            <person name="Qi Q."/>
            <person name="Li W."/>
            <person name="Zhang B."/>
            <person name="Hu W."/>
            <person name="Zhang Y."/>
            <person name="Tian X."/>
            <person name="Jiao Y."/>
            <person name="Liang X."/>
            <person name="Jin J."/>
            <person name="Gao L."/>
            <person name="Zheng W."/>
            <person name="Hao B."/>
            <person name="Liu S."/>
            <person name="Wang W."/>
            <person name="Yuan L."/>
            <person name="Cao M."/>
            <person name="McDermott J."/>
            <person name="Samudrala R."/>
            <person name="Wang J."/>
            <person name="Wong G.K."/>
            <person name="Yang H."/>
        </authorList>
    </citation>
    <scope>NUCLEOTIDE SEQUENCE [LARGE SCALE GENOMIC DNA]</scope>
    <source>
        <strain evidence="3">cv. 93-11</strain>
    </source>
</reference>
<dbReference type="Gramene" id="BGIOSGA006577-TA">
    <property type="protein sequence ID" value="BGIOSGA006577-PA"/>
    <property type="gene ID" value="BGIOSGA006577"/>
</dbReference>